<accession>A0A5S6QTV4</accession>
<evidence type="ECO:0000313" key="1">
    <source>
        <dbReference type="Proteomes" id="UP000046395"/>
    </source>
</evidence>
<sequence>MRGTTLAASPLISKGEGRNEVLPFKSSPDFSPSFEAICSAFVTVSGEAKISWIKAQLESSAGVLADAGVVEQICEMLKKVDYVPESDADKWKVAMDAALNLGAAFGRHASGADDKLEATEWTTTSIVSNFELWNFNVQYFNQFPLLILTHAAVIPSPNALDAQLDYRSPNIFSSLQRCLNCKWNSAAYLLQNCL</sequence>
<dbReference type="AlphaFoldDB" id="A0A5S6QTV4"/>
<reference evidence="2" key="1">
    <citation type="submission" date="2019-12" db="UniProtKB">
        <authorList>
            <consortium name="WormBaseParasite"/>
        </authorList>
    </citation>
    <scope>IDENTIFICATION</scope>
</reference>
<keyword evidence="1" id="KW-1185">Reference proteome</keyword>
<proteinExistence type="predicted"/>
<protein>
    <submittedName>
        <fullName evidence="2">Uncharacterized protein</fullName>
    </submittedName>
</protein>
<dbReference type="Proteomes" id="UP000046395">
    <property type="component" value="Unassembled WGS sequence"/>
</dbReference>
<organism evidence="1 2">
    <name type="scientific">Trichuris muris</name>
    <name type="common">Mouse whipworm</name>
    <dbReference type="NCBI Taxonomy" id="70415"/>
    <lineage>
        <taxon>Eukaryota</taxon>
        <taxon>Metazoa</taxon>
        <taxon>Ecdysozoa</taxon>
        <taxon>Nematoda</taxon>
        <taxon>Enoplea</taxon>
        <taxon>Dorylaimia</taxon>
        <taxon>Trichinellida</taxon>
        <taxon>Trichuridae</taxon>
        <taxon>Trichuris</taxon>
    </lineage>
</organism>
<dbReference type="WBParaSite" id="TMUE_2000010568.1">
    <property type="protein sequence ID" value="TMUE_2000010568.1"/>
    <property type="gene ID" value="WBGene00301024"/>
</dbReference>
<name>A0A5S6QTV4_TRIMR</name>
<evidence type="ECO:0000313" key="2">
    <source>
        <dbReference type="WBParaSite" id="TMUE_2000010568.1"/>
    </source>
</evidence>